<protein>
    <submittedName>
        <fullName evidence="2">Uncharacterized protein</fullName>
    </submittedName>
</protein>
<dbReference type="Proteomes" id="UP000886998">
    <property type="component" value="Unassembled WGS sequence"/>
</dbReference>
<dbReference type="EMBL" id="BMAV01009813">
    <property type="protein sequence ID" value="GFY54277.1"/>
    <property type="molecule type" value="Genomic_DNA"/>
</dbReference>
<organism evidence="2 3">
    <name type="scientific">Trichonephila inaurata madagascariensis</name>
    <dbReference type="NCBI Taxonomy" id="2747483"/>
    <lineage>
        <taxon>Eukaryota</taxon>
        <taxon>Metazoa</taxon>
        <taxon>Ecdysozoa</taxon>
        <taxon>Arthropoda</taxon>
        <taxon>Chelicerata</taxon>
        <taxon>Arachnida</taxon>
        <taxon>Araneae</taxon>
        <taxon>Araneomorphae</taxon>
        <taxon>Entelegynae</taxon>
        <taxon>Araneoidea</taxon>
        <taxon>Nephilidae</taxon>
        <taxon>Trichonephila</taxon>
        <taxon>Trichonephila inaurata</taxon>
    </lineage>
</organism>
<keyword evidence="3" id="KW-1185">Reference proteome</keyword>
<comment type="caution">
    <text evidence="2">The sequence shown here is derived from an EMBL/GenBank/DDBJ whole genome shotgun (WGS) entry which is preliminary data.</text>
</comment>
<evidence type="ECO:0000256" key="1">
    <source>
        <dbReference type="SAM" id="MobiDB-lite"/>
    </source>
</evidence>
<name>A0A8X6XI40_9ARAC</name>
<evidence type="ECO:0000313" key="2">
    <source>
        <dbReference type="EMBL" id="GFY54277.1"/>
    </source>
</evidence>
<dbReference type="AlphaFoldDB" id="A0A8X6XI40"/>
<sequence length="94" mass="10987">MEKIAQFQPPINSTISTPRTGLFHPVSSSAIRHPRHRRPHHHFDYYNSPASQPCFAPPLRDFQRSGQYSYLPVIDGGNPRSRFRVLRKFSQIWD</sequence>
<evidence type="ECO:0000313" key="3">
    <source>
        <dbReference type="Proteomes" id="UP000886998"/>
    </source>
</evidence>
<feature type="region of interest" description="Disordered" evidence="1">
    <location>
        <begin position="1"/>
        <end position="38"/>
    </location>
</feature>
<gene>
    <name evidence="2" type="ORF">TNIN_400491</name>
</gene>
<accession>A0A8X6XI40</accession>
<reference evidence="2" key="1">
    <citation type="submission" date="2020-08" db="EMBL/GenBank/DDBJ databases">
        <title>Multicomponent nature underlies the extraordinary mechanical properties of spider dragline silk.</title>
        <authorList>
            <person name="Kono N."/>
            <person name="Nakamura H."/>
            <person name="Mori M."/>
            <person name="Yoshida Y."/>
            <person name="Ohtoshi R."/>
            <person name="Malay A.D."/>
            <person name="Moran D.A.P."/>
            <person name="Tomita M."/>
            <person name="Numata K."/>
            <person name="Arakawa K."/>
        </authorList>
    </citation>
    <scope>NUCLEOTIDE SEQUENCE</scope>
</reference>
<feature type="compositionally biased region" description="Polar residues" evidence="1">
    <location>
        <begin position="9"/>
        <end position="19"/>
    </location>
</feature>
<proteinExistence type="predicted"/>